<dbReference type="InterPro" id="IPR015943">
    <property type="entry name" value="WD40/YVTN_repeat-like_dom_sf"/>
</dbReference>
<feature type="repeat" description="WD" evidence="4">
    <location>
        <begin position="245"/>
        <end position="287"/>
    </location>
</feature>
<feature type="repeat" description="WD" evidence="4">
    <location>
        <begin position="376"/>
        <end position="418"/>
    </location>
</feature>
<sequence length="470" mass="51619">MITAVSWIPKGASNPLPVAAEPPSEEEIKELIQKKSAYNLSDMDEEEEEEEEEMEGEVVHAKAVAKSFGKPCSKSKGVSSSSTDADDVVKFLKELDMDNYDEEDDEIELFSSGQENLYYPSNKIDPYLKDTDSNYDSEDLDDMTIRPTDSLIICTSIQKGVNYLEVYVCEDSGNGTHNTYLRHDMIIPEAPLCTAWLDCPLKGGEKGNFVAIGSMKSPTIEIWDLDVVDEVLPCVQLGRKAGQTSDCHTDSVIGLAWNKEFRNIVASGSADKKVKVWDVATGKCKVTLEHHKKEVQAVAWNHYAPEVLLSGSRDRTVVLKDGRDPSHSGLKWSTKGKVENLAWDPHSEHSFVVSLKEGTVKGFDIRASDLSPSFTLHAHDGEVSSISYNIHAPNLLATGSGDGSVKLWDLSNNQPSWIATHNPNAGIVFSVSFSADFPFLLAVGGSKGKLNVWDTLSDTGVSRRYGSNRP</sequence>
<dbReference type="Pfam" id="PF00400">
    <property type="entry name" value="WD40"/>
    <property type="match status" value="4"/>
</dbReference>
<keyword evidence="1" id="KW-0597">Phosphoprotein</keyword>
<keyword evidence="2 4" id="KW-0853">WD repeat</keyword>
<reference evidence="6" key="1">
    <citation type="submission" date="2016-07" db="EMBL/GenBank/DDBJ databases">
        <title>De novo transcriptome assembly of four accessions of the metal hyperaccumulator plant Noccaea caerulescens.</title>
        <authorList>
            <person name="Blande D."/>
            <person name="Halimaa P."/>
            <person name="Tervahauta A.I."/>
            <person name="Aarts M.G."/>
            <person name="Karenlampi S.O."/>
        </authorList>
    </citation>
    <scope>NUCLEOTIDE SEQUENCE</scope>
</reference>
<dbReference type="FunFam" id="2.130.10.10:FF:000714">
    <property type="entry name" value="Transducin/WD40 repeat-like superfamily protein"/>
    <property type="match status" value="1"/>
</dbReference>
<dbReference type="InterPro" id="IPR019775">
    <property type="entry name" value="WD40_repeat_CS"/>
</dbReference>
<dbReference type="InterPro" id="IPR036322">
    <property type="entry name" value="WD40_repeat_dom_sf"/>
</dbReference>
<gene>
    <name evidence="6" type="ORF">GA_TR19816_c0_g1_i1_g.65359</name>
</gene>
<evidence type="ECO:0000313" key="6">
    <source>
        <dbReference type="EMBL" id="JAU21354.1"/>
    </source>
</evidence>
<keyword evidence="3" id="KW-0677">Repeat</keyword>
<evidence type="ECO:0000256" key="4">
    <source>
        <dbReference type="PROSITE-ProRule" id="PRU00221"/>
    </source>
</evidence>
<evidence type="ECO:0000256" key="3">
    <source>
        <dbReference type="ARBA" id="ARBA00022737"/>
    </source>
</evidence>
<dbReference type="Gene3D" id="2.130.10.10">
    <property type="entry name" value="YVTN repeat-like/Quinoprotein amine dehydrogenase"/>
    <property type="match status" value="2"/>
</dbReference>
<dbReference type="EMBL" id="GEVI01010966">
    <property type="protein sequence ID" value="JAU21354.1"/>
    <property type="molecule type" value="Transcribed_RNA"/>
</dbReference>
<dbReference type="PROSITE" id="PS50082">
    <property type="entry name" value="WD_REPEATS_2"/>
    <property type="match status" value="2"/>
</dbReference>
<evidence type="ECO:0000256" key="5">
    <source>
        <dbReference type="SAM" id="MobiDB-lite"/>
    </source>
</evidence>
<accession>A0A1J3DN06</accession>
<dbReference type="InterPro" id="IPR044285">
    <property type="entry name" value="PWP1"/>
</dbReference>
<feature type="region of interest" description="Disordered" evidence="5">
    <location>
        <begin position="35"/>
        <end position="60"/>
    </location>
</feature>
<evidence type="ECO:0000256" key="1">
    <source>
        <dbReference type="ARBA" id="ARBA00022553"/>
    </source>
</evidence>
<dbReference type="PROSITE" id="PS00678">
    <property type="entry name" value="WD_REPEATS_1"/>
    <property type="match status" value="2"/>
</dbReference>
<dbReference type="FunFam" id="2.130.10.10:FF:000485">
    <property type="entry name" value="Putative WD repeat-containing protein C17D11.16"/>
    <property type="match status" value="1"/>
</dbReference>
<feature type="compositionally biased region" description="Acidic residues" evidence="5">
    <location>
        <begin position="42"/>
        <end position="56"/>
    </location>
</feature>
<evidence type="ECO:0000256" key="2">
    <source>
        <dbReference type="ARBA" id="ARBA00022574"/>
    </source>
</evidence>
<dbReference type="GO" id="GO:0005634">
    <property type="term" value="C:nucleus"/>
    <property type="evidence" value="ECO:0007669"/>
    <property type="project" value="TreeGrafter"/>
</dbReference>
<dbReference type="SUPFAM" id="SSF50978">
    <property type="entry name" value="WD40 repeat-like"/>
    <property type="match status" value="1"/>
</dbReference>
<proteinExistence type="predicted"/>
<dbReference type="InterPro" id="IPR001680">
    <property type="entry name" value="WD40_rpt"/>
</dbReference>
<protein>
    <submittedName>
        <fullName evidence="6">Periodic tryptophan protein 1-like protein</fullName>
    </submittedName>
</protein>
<dbReference type="PRINTS" id="PR00320">
    <property type="entry name" value="GPROTEINBRPT"/>
</dbReference>
<dbReference type="AlphaFoldDB" id="A0A1J3DN06"/>
<dbReference type="InterPro" id="IPR020472">
    <property type="entry name" value="WD40_PAC1"/>
</dbReference>
<organism evidence="6">
    <name type="scientific">Noccaea caerulescens</name>
    <name type="common">Alpine penny-cress</name>
    <name type="synonym">Thlaspi caerulescens</name>
    <dbReference type="NCBI Taxonomy" id="107243"/>
    <lineage>
        <taxon>Eukaryota</taxon>
        <taxon>Viridiplantae</taxon>
        <taxon>Streptophyta</taxon>
        <taxon>Embryophyta</taxon>
        <taxon>Tracheophyta</taxon>
        <taxon>Spermatophyta</taxon>
        <taxon>Magnoliopsida</taxon>
        <taxon>eudicotyledons</taxon>
        <taxon>Gunneridae</taxon>
        <taxon>Pentapetalae</taxon>
        <taxon>rosids</taxon>
        <taxon>malvids</taxon>
        <taxon>Brassicales</taxon>
        <taxon>Brassicaceae</taxon>
        <taxon>Coluteocarpeae</taxon>
        <taxon>Noccaea</taxon>
    </lineage>
</organism>
<dbReference type="PROSITE" id="PS50294">
    <property type="entry name" value="WD_REPEATS_REGION"/>
    <property type="match status" value="2"/>
</dbReference>
<dbReference type="PANTHER" id="PTHR14091">
    <property type="entry name" value="PERIODIC TRYPTOPHAN PROTEIN 1"/>
    <property type="match status" value="1"/>
</dbReference>
<dbReference type="GO" id="GO:0006364">
    <property type="term" value="P:rRNA processing"/>
    <property type="evidence" value="ECO:0007669"/>
    <property type="project" value="InterPro"/>
</dbReference>
<name>A0A1J3DN06_NOCCA</name>
<dbReference type="SMART" id="SM00320">
    <property type="entry name" value="WD40"/>
    <property type="match status" value="5"/>
</dbReference>
<dbReference type="PANTHER" id="PTHR14091:SF0">
    <property type="entry name" value="PERIODIC TRYPTOPHAN PROTEIN 1 HOMOLOG"/>
    <property type="match status" value="1"/>
</dbReference>
<feature type="region of interest" description="Disordered" evidence="5">
    <location>
        <begin position="1"/>
        <end position="22"/>
    </location>
</feature>